<evidence type="ECO:0000256" key="3">
    <source>
        <dbReference type="ARBA" id="ARBA00022692"/>
    </source>
</evidence>
<proteinExistence type="inferred from homology"/>
<name>A0A1E3GVS2_9GAMM</name>
<feature type="transmembrane region" description="Helical" evidence="11">
    <location>
        <begin position="219"/>
        <end position="239"/>
    </location>
</feature>
<keyword evidence="1" id="KW-1003">Cell membrane</keyword>
<comment type="cofactor">
    <cofactor evidence="10">
        <name>Zn(2+)</name>
        <dbReference type="ChEBI" id="CHEBI:29105"/>
    </cofactor>
    <text evidence="10">Binds 1 zinc ion per subunit.</text>
</comment>
<evidence type="ECO:0000313" key="13">
    <source>
        <dbReference type="EMBL" id="ODN67451.1"/>
    </source>
</evidence>
<evidence type="ECO:0000259" key="12">
    <source>
        <dbReference type="Pfam" id="PF01435"/>
    </source>
</evidence>
<dbReference type="GO" id="GO:0046872">
    <property type="term" value="F:metal ion binding"/>
    <property type="evidence" value="ECO:0007669"/>
    <property type="project" value="UniProtKB-KW"/>
</dbReference>
<evidence type="ECO:0000256" key="9">
    <source>
        <dbReference type="ARBA" id="ARBA00023136"/>
    </source>
</evidence>
<feature type="transmembrane region" description="Helical" evidence="11">
    <location>
        <begin position="185"/>
        <end position="207"/>
    </location>
</feature>
<protein>
    <recommendedName>
        <fullName evidence="12">Peptidase M48 domain-containing protein</fullName>
    </recommendedName>
</protein>
<reference evidence="13 14" key="1">
    <citation type="submission" date="2016-07" db="EMBL/GenBank/DDBJ databases">
        <title>Draft Genome Sequence of Methylophaga muralis Bur 1.</title>
        <authorList>
            <person name="Vasilenko O.V."/>
            <person name="Doronina N.V."/>
            <person name="Shmareva M.N."/>
            <person name="Tarlachkov S.V."/>
            <person name="Mustakhimov I."/>
            <person name="Trotsenko Y.A."/>
        </authorList>
    </citation>
    <scope>NUCLEOTIDE SEQUENCE [LARGE SCALE GENOMIC DNA]</scope>
    <source>
        <strain evidence="13 14">Bur 1</strain>
    </source>
</reference>
<organism evidence="13 14">
    <name type="scientific">Methylophaga muralis</name>
    <dbReference type="NCBI Taxonomy" id="291169"/>
    <lineage>
        <taxon>Bacteria</taxon>
        <taxon>Pseudomonadati</taxon>
        <taxon>Pseudomonadota</taxon>
        <taxon>Gammaproteobacteria</taxon>
        <taxon>Thiotrichales</taxon>
        <taxon>Piscirickettsiaceae</taxon>
        <taxon>Methylophaga</taxon>
    </lineage>
</organism>
<evidence type="ECO:0000256" key="2">
    <source>
        <dbReference type="ARBA" id="ARBA00022670"/>
    </source>
</evidence>
<evidence type="ECO:0000313" key="14">
    <source>
        <dbReference type="Proteomes" id="UP000094379"/>
    </source>
</evidence>
<dbReference type="Proteomes" id="UP000094379">
    <property type="component" value="Unassembled WGS sequence"/>
</dbReference>
<comment type="caution">
    <text evidence="13">The sequence shown here is derived from an EMBL/GenBank/DDBJ whole genome shotgun (WGS) entry which is preliminary data.</text>
</comment>
<keyword evidence="14" id="KW-1185">Reference proteome</keyword>
<keyword evidence="2 10" id="KW-0645">Protease</keyword>
<accession>A0A1E3GVS2</accession>
<keyword evidence="8 10" id="KW-0482">Metalloprotease</keyword>
<feature type="transmembrane region" description="Helical" evidence="11">
    <location>
        <begin position="60"/>
        <end position="81"/>
    </location>
</feature>
<keyword evidence="6 10" id="KW-0862">Zinc</keyword>
<feature type="domain" description="Peptidase M48" evidence="12">
    <location>
        <begin position="112"/>
        <end position="324"/>
    </location>
</feature>
<evidence type="ECO:0000256" key="4">
    <source>
        <dbReference type="ARBA" id="ARBA00022723"/>
    </source>
</evidence>
<dbReference type="Pfam" id="PF01435">
    <property type="entry name" value="Peptidase_M48"/>
    <property type="match status" value="1"/>
</dbReference>
<dbReference type="GO" id="GO:0006508">
    <property type="term" value="P:proteolysis"/>
    <property type="evidence" value="ECO:0007669"/>
    <property type="project" value="UniProtKB-KW"/>
</dbReference>
<evidence type="ECO:0000256" key="8">
    <source>
        <dbReference type="ARBA" id="ARBA00023049"/>
    </source>
</evidence>
<dbReference type="AlphaFoldDB" id="A0A1E3GVS2"/>
<evidence type="ECO:0000256" key="5">
    <source>
        <dbReference type="ARBA" id="ARBA00022801"/>
    </source>
</evidence>
<dbReference type="PANTHER" id="PTHR43221">
    <property type="entry name" value="PROTEASE HTPX"/>
    <property type="match status" value="1"/>
</dbReference>
<gene>
    <name evidence="13" type="ORF">A9E74_00795</name>
</gene>
<evidence type="ECO:0000256" key="6">
    <source>
        <dbReference type="ARBA" id="ARBA00022833"/>
    </source>
</evidence>
<dbReference type="GO" id="GO:0004222">
    <property type="term" value="F:metalloendopeptidase activity"/>
    <property type="evidence" value="ECO:0007669"/>
    <property type="project" value="InterPro"/>
</dbReference>
<dbReference type="STRING" id="291169.A9E74_00795"/>
<keyword evidence="7 11" id="KW-1133">Transmembrane helix</keyword>
<keyword evidence="4" id="KW-0479">Metal-binding</keyword>
<dbReference type="PATRIC" id="fig|291169.3.peg.797"/>
<keyword evidence="5 10" id="KW-0378">Hydrolase</keyword>
<dbReference type="PANTHER" id="PTHR43221:SF2">
    <property type="entry name" value="PROTEASE HTPX HOMOLOG"/>
    <property type="match status" value="1"/>
</dbReference>
<evidence type="ECO:0000256" key="11">
    <source>
        <dbReference type="SAM" id="Phobius"/>
    </source>
</evidence>
<feature type="transmembrane region" description="Helical" evidence="11">
    <location>
        <begin position="21"/>
        <end position="40"/>
    </location>
</feature>
<dbReference type="RefSeq" id="WP_069295337.1">
    <property type="nucleotide sequence ID" value="NZ_MCRI01000005.1"/>
</dbReference>
<dbReference type="EMBL" id="MCRI01000005">
    <property type="protein sequence ID" value="ODN67451.1"/>
    <property type="molecule type" value="Genomic_DNA"/>
</dbReference>
<dbReference type="InterPro" id="IPR050083">
    <property type="entry name" value="HtpX_protease"/>
</dbReference>
<sequence>MAEMSSYQLGANARKQSRLMMAMFIFSVALIATVIAALASVRLPSETMNQSAQVIVDWYLFGWVATGVATVIVLTSVWKMLSMGGDGVKVAQSLGATDVNDETNDPLITRYKNIVEEVALGASMPAPHIFVLENEPGINAFAAGSSPDKAAIAVTRGALKILTRDELAAVVAHEFAHIRNLDMRLNLRVIGLIHGLMALYVLGRILMHSGGRGGKNGGAQLALIGIALILLGLLGAFMGKVMQAAISRQREYLADADATRFTSDPDSLAGALKKIGSLSQKDANATVHDELEEARHMMFAELSNKMSGLLSTHPPLVKRIQALDPSFDPEIQGWPTVEINEST</sequence>
<dbReference type="InterPro" id="IPR001915">
    <property type="entry name" value="Peptidase_M48"/>
</dbReference>
<dbReference type="Gene3D" id="3.30.2010.10">
    <property type="entry name" value="Metalloproteases ('zincins'), catalytic domain"/>
    <property type="match status" value="1"/>
</dbReference>
<keyword evidence="9 11" id="KW-0472">Membrane</keyword>
<evidence type="ECO:0000256" key="7">
    <source>
        <dbReference type="ARBA" id="ARBA00022989"/>
    </source>
</evidence>
<comment type="similarity">
    <text evidence="10">Belongs to the peptidase M48 family.</text>
</comment>
<evidence type="ECO:0000256" key="10">
    <source>
        <dbReference type="RuleBase" id="RU003983"/>
    </source>
</evidence>
<evidence type="ECO:0000256" key="1">
    <source>
        <dbReference type="ARBA" id="ARBA00022475"/>
    </source>
</evidence>
<keyword evidence="3 11" id="KW-0812">Transmembrane</keyword>